<dbReference type="AlphaFoldDB" id="G7LJH3"/>
<keyword evidence="3" id="KW-1185">Reference proteome</keyword>
<evidence type="ECO:0000313" key="1">
    <source>
        <dbReference type="EMBL" id="AET04278.1"/>
    </source>
</evidence>
<accession>G7LJH3</accession>
<dbReference type="EnsemblPlants" id="AET04278">
    <property type="protein sequence ID" value="AET04278"/>
    <property type="gene ID" value="MTR_8g086770"/>
</dbReference>
<sequence>MNNKSGILETNWTKIQLRTKCLVDRYTPKHNPVNPMRGSKPDWQIFFGKLEASMFKLSSYSSLPKEISPIIPQQQHKYHTFSSNSV</sequence>
<dbReference type="HOGENOM" id="CLU_2501400_0_0_1"/>
<proteinExistence type="predicted"/>
<name>G7LJH3_MEDTR</name>
<evidence type="ECO:0000313" key="2">
    <source>
        <dbReference type="EnsemblPlants" id="AET04278"/>
    </source>
</evidence>
<gene>
    <name evidence="1" type="ordered locus">MTR_8g086770</name>
</gene>
<reference evidence="2" key="3">
    <citation type="submission" date="2015-04" db="UniProtKB">
        <authorList>
            <consortium name="EnsemblPlants"/>
        </authorList>
    </citation>
    <scope>IDENTIFICATION</scope>
    <source>
        <strain evidence="2">cv. Jemalong A17</strain>
    </source>
</reference>
<protein>
    <submittedName>
        <fullName evidence="1 2">Uncharacterized protein</fullName>
    </submittedName>
</protein>
<reference evidence="1 3" key="2">
    <citation type="journal article" date="2014" name="BMC Genomics">
        <title>An improved genome release (version Mt4.0) for the model legume Medicago truncatula.</title>
        <authorList>
            <person name="Tang H."/>
            <person name="Krishnakumar V."/>
            <person name="Bidwell S."/>
            <person name="Rosen B."/>
            <person name="Chan A."/>
            <person name="Zhou S."/>
            <person name="Gentzbittel L."/>
            <person name="Childs K.L."/>
            <person name="Yandell M."/>
            <person name="Gundlach H."/>
            <person name="Mayer K.F."/>
            <person name="Schwartz D.C."/>
            <person name="Town C.D."/>
        </authorList>
    </citation>
    <scope>GENOME REANNOTATION</scope>
    <source>
        <strain evidence="2 3">cv. Jemalong A17</strain>
    </source>
</reference>
<evidence type="ECO:0000313" key="3">
    <source>
        <dbReference type="Proteomes" id="UP000002051"/>
    </source>
</evidence>
<organism evidence="1 3">
    <name type="scientific">Medicago truncatula</name>
    <name type="common">Barrel medic</name>
    <name type="synonym">Medicago tribuloides</name>
    <dbReference type="NCBI Taxonomy" id="3880"/>
    <lineage>
        <taxon>Eukaryota</taxon>
        <taxon>Viridiplantae</taxon>
        <taxon>Streptophyta</taxon>
        <taxon>Embryophyta</taxon>
        <taxon>Tracheophyta</taxon>
        <taxon>Spermatophyta</taxon>
        <taxon>Magnoliopsida</taxon>
        <taxon>eudicotyledons</taxon>
        <taxon>Gunneridae</taxon>
        <taxon>Pentapetalae</taxon>
        <taxon>rosids</taxon>
        <taxon>fabids</taxon>
        <taxon>Fabales</taxon>
        <taxon>Fabaceae</taxon>
        <taxon>Papilionoideae</taxon>
        <taxon>50 kb inversion clade</taxon>
        <taxon>NPAAA clade</taxon>
        <taxon>Hologalegina</taxon>
        <taxon>IRL clade</taxon>
        <taxon>Trifolieae</taxon>
        <taxon>Medicago</taxon>
    </lineage>
</organism>
<dbReference type="PaxDb" id="3880-AET04278"/>
<dbReference type="EMBL" id="CM001224">
    <property type="protein sequence ID" value="AET04278.1"/>
    <property type="molecule type" value="Genomic_DNA"/>
</dbReference>
<reference evidence="1 3" key="1">
    <citation type="journal article" date="2011" name="Nature">
        <title>The Medicago genome provides insight into the evolution of rhizobial symbioses.</title>
        <authorList>
            <person name="Young N.D."/>
            <person name="Debelle F."/>
            <person name="Oldroyd G.E."/>
            <person name="Geurts R."/>
            <person name="Cannon S.B."/>
            <person name="Udvardi M.K."/>
            <person name="Benedito V.A."/>
            <person name="Mayer K.F."/>
            <person name="Gouzy J."/>
            <person name="Schoof H."/>
            <person name="Van de Peer Y."/>
            <person name="Proost S."/>
            <person name="Cook D.R."/>
            <person name="Meyers B.C."/>
            <person name="Spannagl M."/>
            <person name="Cheung F."/>
            <person name="De Mita S."/>
            <person name="Krishnakumar V."/>
            <person name="Gundlach H."/>
            <person name="Zhou S."/>
            <person name="Mudge J."/>
            <person name="Bharti A.K."/>
            <person name="Murray J.D."/>
            <person name="Naoumkina M.A."/>
            <person name="Rosen B."/>
            <person name="Silverstein K.A."/>
            <person name="Tang H."/>
            <person name="Rombauts S."/>
            <person name="Zhao P.X."/>
            <person name="Zhou P."/>
            <person name="Barbe V."/>
            <person name="Bardou P."/>
            <person name="Bechner M."/>
            <person name="Bellec A."/>
            <person name="Berger A."/>
            <person name="Berges H."/>
            <person name="Bidwell S."/>
            <person name="Bisseling T."/>
            <person name="Choisne N."/>
            <person name="Couloux A."/>
            <person name="Denny R."/>
            <person name="Deshpande S."/>
            <person name="Dai X."/>
            <person name="Doyle J.J."/>
            <person name="Dudez A.M."/>
            <person name="Farmer A.D."/>
            <person name="Fouteau S."/>
            <person name="Franken C."/>
            <person name="Gibelin C."/>
            <person name="Gish J."/>
            <person name="Goldstein S."/>
            <person name="Gonzalez A.J."/>
            <person name="Green P.J."/>
            <person name="Hallab A."/>
            <person name="Hartog M."/>
            <person name="Hua A."/>
            <person name="Humphray S.J."/>
            <person name="Jeong D.H."/>
            <person name="Jing Y."/>
            <person name="Jocker A."/>
            <person name="Kenton S.M."/>
            <person name="Kim D.J."/>
            <person name="Klee K."/>
            <person name="Lai H."/>
            <person name="Lang C."/>
            <person name="Lin S."/>
            <person name="Macmil S.L."/>
            <person name="Magdelenat G."/>
            <person name="Matthews L."/>
            <person name="McCorrison J."/>
            <person name="Monaghan E.L."/>
            <person name="Mun J.H."/>
            <person name="Najar F.Z."/>
            <person name="Nicholson C."/>
            <person name="Noirot C."/>
            <person name="O'Bleness M."/>
            <person name="Paule C.R."/>
            <person name="Poulain J."/>
            <person name="Prion F."/>
            <person name="Qin B."/>
            <person name="Qu C."/>
            <person name="Retzel E.F."/>
            <person name="Riddle C."/>
            <person name="Sallet E."/>
            <person name="Samain S."/>
            <person name="Samson N."/>
            <person name="Sanders I."/>
            <person name="Saurat O."/>
            <person name="Scarpelli C."/>
            <person name="Schiex T."/>
            <person name="Segurens B."/>
            <person name="Severin A.J."/>
            <person name="Sherrier D.J."/>
            <person name="Shi R."/>
            <person name="Sims S."/>
            <person name="Singer S.R."/>
            <person name="Sinharoy S."/>
            <person name="Sterck L."/>
            <person name="Viollet A."/>
            <person name="Wang B.B."/>
            <person name="Wang K."/>
            <person name="Wang M."/>
            <person name="Wang X."/>
            <person name="Warfsmann J."/>
            <person name="Weissenbach J."/>
            <person name="White D.D."/>
            <person name="White J.D."/>
            <person name="Wiley G.B."/>
            <person name="Wincker P."/>
            <person name="Xing Y."/>
            <person name="Yang L."/>
            <person name="Yao Z."/>
            <person name="Ying F."/>
            <person name="Zhai J."/>
            <person name="Zhou L."/>
            <person name="Zuber A."/>
            <person name="Denarie J."/>
            <person name="Dixon R.A."/>
            <person name="May G.D."/>
            <person name="Schwartz D.C."/>
            <person name="Rogers J."/>
            <person name="Quetier F."/>
            <person name="Town C.D."/>
            <person name="Roe B.A."/>
        </authorList>
    </citation>
    <scope>NUCLEOTIDE SEQUENCE [LARGE SCALE GENOMIC DNA]</scope>
    <source>
        <strain evidence="1">A17</strain>
        <strain evidence="2 3">cv. Jemalong A17</strain>
    </source>
</reference>
<dbReference type="Proteomes" id="UP000002051">
    <property type="component" value="Chromosome 8"/>
</dbReference>